<organism evidence="5 6">
    <name type="scientific">Bacteroides fragilis</name>
    <dbReference type="NCBI Taxonomy" id="817"/>
    <lineage>
        <taxon>Bacteria</taxon>
        <taxon>Pseudomonadati</taxon>
        <taxon>Bacteroidota</taxon>
        <taxon>Bacteroidia</taxon>
        <taxon>Bacteroidales</taxon>
        <taxon>Bacteroidaceae</taxon>
        <taxon>Bacteroides</taxon>
    </lineage>
</organism>
<dbReference type="InterPro" id="IPR037923">
    <property type="entry name" value="HTH-like"/>
</dbReference>
<dbReference type="PANTHER" id="PTHR46796">
    <property type="entry name" value="HTH-TYPE TRANSCRIPTIONAL ACTIVATOR RHAS-RELATED"/>
    <property type="match status" value="1"/>
</dbReference>
<evidence type="ECO:0000313" key="5">
    <source>
        <dbReference type="EMBL" id="KAA5206707.1"/>
    </source>
</evidence>
<evidence type="ECO:0000313" key="6">
    <source>
        <dbReference type="Proteomes" id="UP000429838"/>
    </source>
</evidence>
<comment type="caution">
    <text evidence="5">The sequence shown here is derived from an EMBL/GenBank/DDBJ whole genome shotgun (WGS) entry which is preliminary data.</text>
</comment>
<dbReference type="EMBL" id="VWAQ01000013">
    <property type="protein sequence ID" value="KAA5206707.1"/>
    <property type="molecule type" value="Genomic_DNA"/>
</dbReference>
<dbReference type="GO" id="GO:0043565">
    <property type="term" value="F:sequence-specific DNA binding"/>
    <property type="evidence" value="ECO:0007669"/>
    <property type="project" value="InterPro"/>
</dbReference>
<feature type="domain" description="HTH araC/xylS-type" evidence="4">
    <location>
        <begin position="176"/>
        <end position="274"/>
    </location>
</feature>
<dbReference type="Pfam" id="PF12833">
    <property type="entry name" value="HTH_18"/>
    <property type="match status" value="1"/>
</dbReference>
<dbReference type="PROSITE" id="PS01124">
    <property type="entry name" value="HTH_ARAC_FAMILY_2"/>
    <property type="match status" value="1"/>
</dbReference>
<dbReference type="SMART" id="SM00342">
    <property type="entry name" value="HTH_ARAC"/>
    <property type="match status" value="1"/>
</dbReference>
<dbReference type="InterPro" id="IPR009057">
    <property type="entry name" value="Homeodomain-like_sf"/>
</dbReference>
<dbReference type="Proteomes" id="UP000429838">
    <property type="component" value="Unassembled WGS sequence"/>
</dbReference>
<evidence type="ECO:0000256" key="3">
    <source>
        <dbReference type="ARBA" id="ARBA00023163"/>
    </source>
</evidence>
<dbReference type="AlphaFoldDB" id="A0A5M5X9I2"/>
<dbReference type="GO" id="GO:0003700">
    <property type="term" value="F:DNA-binding transcription factor activity"/>
    <property type="evidence" value="ECO:0007669"/>
    <property type="project" value="InterPro"/>
</dbReference>
<keyword evidence="1" id="KW-0805">Transcription regulation</keyword>
<accession>A0A5M5X9I2</accession>
<protein>
    <submittedName>
        <fullName evidence="5">Helix-turn-helix transcriptional regulator</fullName>
    </submittedName>
</protein>
<name>A0A5M5X9I2_BACFG</name>
<dbReference type="SUPFAM" id="SSF46689">
    <property type="entry name" value="Homeodomain-like"/>
    <property type="match status" value="1"/>
</dbReference>
<dbReference type="SUPFAM" id="SSF51215">
    <property type="entry name" value="Regulatory protein AraC"/>
    <property type="match status" value="1"/>
</dbReference>
<keyword evidence="3" id="KW-0804">Transcription</keyword>
<sequence>MLEDRLHNFDDIVFSCFLPDDWLNEFRMPQHVLVYVYAGIMNVEYNGTSFSVKAGQYVFLKRNHVVRLHKTSYEGETYKAINIRLENKVLRQYVNNHKEQTGRIREKRRITDSAVILPRIAEIESLFDSLMPYYDKSLTPPDGFTDEAIGKAIACLLMMDEKFYPTLFDFLDTWKINLPEFMEENFTNDMTIREFALYTGRSLATFKRDFAKFSNLSPEKWLVVRRLEAAYKLLKEGKESVSEVCWSVGFHSRSHFTTAFKRQYNILPSDIAARDMTCC</sequence>
<dbReference type="InterPro" id="IPR054015">
    <property type="entry name" value="ExsA-like_N"/>
</dbReference>
<dbReference type="Pfam" id="PF22200">
    <property type="entry name" value="ExsA_N"/>
    <property type="match status" value="1"/>
</dbReference>
<dbReference type="InterPro" id="IPR018060">
    <property type="entry name" value="HTH_AraC"/>
</dbReference>
<dbReference type="InterPro" id="IPR050204">
    <property type="entry name" value="AraC_XylS_family_regulators"/>
</dbReference>
<evidence type="ECO:0000256" key="1">
    <source>
        <dbReference type="ARBA" id="ARBA00023015"/>
    </source>
</evidence>
<evidence type="ECO:0000259" key="4">
    <source>
        <dbReference type="PROSITE" id="PS01124"/>
    </source>
</evidence>
<evidence type="ECO:0000256" key="2">
    <source>
        <dbReference type="ARBA" id="ARBA00023125"/>
    </source>
</evidence>
<dbReference type="Gene3D" id="1.10.10.60">
    <property type="entry name" value="Homeodomain-like"/>
    <property type="match status" value="1"/>
</dbReference>
<dbReference type="PANTHER" id="PTHR46796:SF6">
    <property type="entry name" value="ARAC SUBFAMILY"/>
    <property type="match status" value="1"/>
</dbReference>
<proteinExistence type="predicted"/>
<keyword evidence="2" id="KW-0238">DNA-binding</keyword>
<gene>
    <name evidence="5" type="ORF">F2Z25_15755</name>
</gene>
<reference evidence="5 6" key="1">
    <citation type="journal article" date="2019" name="Nat. Med.">
        <title>A library of human gut bacterial isolates paired with longitudinal multiomics data enables mechanistic microbiome research.</title>
        <authorList>
            <person name="Poyet M."/>
            <person name="Groussin M."/>
            <person name="Gibbons S.M."/>
            <person name="Avila-Pacheco J."/>
            <person name="Jiang X."/>
            <person name="Kearney S.M."/>
            <person name="Perrotta A.R."/>
            <person name="Berdy B."/>
            <person name="Zhao S."/>
            <person name="Lieberman T.D."/>
            <person name="Swanson P.K."/>
            <person name="Smith M."/>
            <person name="Roesemann S."/>
            <person name="Alexander J.E."/>
            <person name="Rich S.A."/>
            <person name="Livny J."/>
            <person name="Vlamakis H."/>
            <person name="Clish C."/>
            <person name="Bullock K."/>
            <person name="Deik A."/>
            <person name="Scott J."/>
            <person name="Pierce K.A."/>
            <person name="Xavier R.J."/>
            <person name="Alm E.J."/>
        </authorList>
    </citation>
    <scope>NUCLEOTIDE SEQUENCE [LARGE SCALE GENOMIC DNA]</scope>
    <source>
        <strain evidence="5 6">BIOML-A1</strain>
    </source>
</reference>